<dbReference type="EMBL" id="NAJM01000045">
    <property type="protein sequence ID" value="RVX67705.1"/>
    <property type="molecule type" value="Genomic_DNA"/>
</dbReference>
<dbReference type="GO" id="GO:0016491">
    <property type="term" value="F:oxidoreductase activity"/>
    <property type="evidence" value="ECO:0007669"/>
    <property type="project" value="UniProtKB-KW"/>
</dbReference>
<reference evidence="2 3" key="1">
    <citation type="submission" date="2017-03" db="EMBL/GenBank/DDBJ databases">
        <title>Genomes of endolithic fungi from Antarctica.</title>
        <authorList>
            <person name="Coleine C."/>
            <person name="Masonjones S."/>
            <person name="Stajich J.E."/>
        </authorList>
    </citation>
    <scope>NUCLEOTIDE SEQUENCE [LARGE SCALE GENOMIC DNA]</scope>
    <source>
        <strain evidence="2 3">CCFEE 6314</strain>
    </source>
</reference>
<dbReference type="Proteomes" id="UP000288859">
    <property type="component" value="Unassembled WGS sequence"/>
</dbReference>
<comment type="caution">
    <text evidence="2">The sequence shown here is derived from an EMBL/GenBank/DDBJ whole genome shotgun (WGS) entry which is preliminary data.</text>
</comment>
<protein>
    <recommendedName>
        <fullName evidence="4">HypA-like protein</fullName>
    </recommendedName>
</protein>
<evidence type="ECO:0008006" key="4">
    <source>
        <dbReference type="Google" id="ProtNLM"/>
    </source>
</evidence>
<evidence type="ECO:0000313" key="3">
    <source>
        <dbReference type="Proteomes" id="UP000288859"/>
    </source>
</evidence>
<name>A0A438MXQ7_EXOME</name>
<proteinExistence type="predicted"/>
<dbReference type="AlphaFoldDB" id="A0A438MXQ7"/>
<accession>A0A438MXQ7</accession>
<organism evidence="2 3">
    <name type="scientific">Exophiala mesophila</name>
    <name type="common">Black yeast-like fungus</name>
    <dbReference type="NCBI Taxonomy" id="212818"/>
    <lineage>
        <taxon>Eukaryota</taxon>
        <taxon>Fungi</taxon>
        <taxon>Dikarya</taxon>
        <taxon>Ascomycota</taxon>
        <taxon>Pezizomycotina</taxon>
        <taxon>Eurotiomycetes</taxon>
        <taxon>Chaetothyriomycetidae</taxon>
        <taxon>Chaetothyriales</taxon>
        <taxon>Herpotrichiellaceae</taxon>
        <taxon>Exophiala</taxon>
    </lineage>
</organism>
<keyword evidence="1" id="KW-0560">Oxidoreductase</keyword>
<sequence>MAETIQLRDSNRGIYNAPGFDSNAADRATSLLQRNHKDFHIFWNDLGYHNHQVHFLLTAYALGAGVERLQHAFDANTAYQRVNTPPNEERIKKLEDDSYFIGLLGSKMGEGTYFVDFRTFFERKMKKIGWQKVTNDYLFSGSELAEQMLIRLHAGIVHPIIHLGFGIEFEQPAIIAEALAQTACHTGFFARFFFEAEKRSRDVSSEQDAPLIDLFREIRNDPELWEKEHWRGGDNLDDEILADAPTKLIDIAAKWRVNPADLDIKTAEMYNVNVYSAGASQYKAKEVKIDFFLMHQVNLSIFYPVFNRQTWLSQGNKARLLTWKGRIDLINYASRIAPEFHEDEIIKYKPKDPSRTTWESLFQKAHTMDDDGHIVKLLRALASGAALSAPYERRGELSNRFPMKEKYWIQIGNMAVDTTVSDIYPQRFIRGAGNPEKWAVFKDRMAA</sequence>
<evidence type="ECO:0000313" key="2">
    <source>
        <dbReference type="EMBL" id="RVX67705.1"/>
    </source>
</evidence>
<dbReference type="PANTHER" id="PTHR35870:SF7">
    <property type="entry name" value="BAEYER-VILLIGER OXIDASE MDPL"/>
    <property type="match status" value="1"/>
</dbReference>
<gene>
    <name evidence="2" type="ORF">B0A52_07828</name>
</gene>
<dbReference type="InterPro" id="IPR025337">
    <property type="entry name" value="Questin_oxidase-like"/>
</dbReference>
<dbReference type="Pfam" id="PF14027">
    <property type="entry name" value="Questin_oxidase"/>
    <property type="match status" value="1"/>
</dbReference>
<dbReference type="OrthoDB" id="10004862at2759"/>
<dbReference type="PANTHER" id="PTHR35870">
    <property type="entry name" value="PROTEIN, PUTATIVE (AFU_ORTHOLOGUE AFUA_5G03330)-RELATED"/>
    <property type="match status" value="1"/>
</dbReference>
<evidence type="ECO:0000256" key="1">
    <source>
        <dbReference type="ARBA" id="ARBA00023002"/>
    </source>
</evidence>